<dbReference type="SFLD" id="SFLDF00027">
    <property type="entry name" value="p-type_atpase"/>
    <property type="match status" value="1"/>
</dbReference>
<dbReference type="PANTHER" id="PTHR24093:SF369">
    <property type="entry name" value="CALCIUM-TRANSPORTING ATPASE"/>
    <property type="match status" value="1"/>
</dbReference>
<dbReference type="Gene3D" id="3.40.1110.10">
    <property type="entry name" value="Calcium-transporting ATPase, cytoplasmic domain N"/>
    <property type="match status" value="1"/>
</dbReference>
<dbReference type="EMBL" id="HBGE01062601">
    <property type="protein sequence ID" value="CAD9160721.1"/>
    <property type="molecule type" value="Transcribed_RNA"/>
</dbReference>
<accession>A0A7S1RA09</accession>
<comment type="subcellular location">
    <subcellularLocation>
        <location evidence="1">Endomembrane system</location>
        <topology evidence="1">Multi-pass membrane protein</topology>
    </subcellularLocation>
</comment>
<keyword evidence="3" id="KW-0479">Metal-binding</keyword>
<dbReference type="PRINTS" id="PR00119">
    <property type="entry name" value="CATATPASE"/>
</dbReference>
<protein>
    <recommendedName>
        <fullName evidence="9">Cation-transporting P-type ATPase C-terminal domain-containing protein</fullName>
    </recommendedName>
</protein>
<keyword evidence="6 8" id="KW-0472">Membrane</keyword>
<name>A0A7S1RA09_ALECA</name>
<feature type="transmembrane region" description="Helical" evidence="8">
    <location>
        <begin position="83"/>
        <end position="107"/>
    </location>
</feature>
<feature type="domain" description="Cation-transporting P-type ATPase C-terminal" evidence="9">
    <location>
        <begin position="595"/>
        <end position="776"/>
    </location>
</feature>
<dbReference type="Gene3D" id="1.20.1110.10">
    <property type="entry name" value="Calcium-transporting ATPase, transmembrane domain"/>
    <property type="match status" value="2"/>
</dbReference>
<dbReference type="SFLD" id="SFLDG00002">
    <property type="entry name" value="C1.7:_P-type_atpase_like"/>
    <property type="match status" value="1"/>
</dbReference>
<dbReference type="PRINTS" id="PR00121">
    <property type="entry name" value="NAKATPASE"/>
</dbReference>
<dbReference type="GO" id="GO:0046872">
    <property type="term" value="F:metal ion binding"/>
    <property type="evidence" value="ECO:0007669"/>
    <property type="project" value="UniProtKB-KW"/>
</dbReference>
<keyword evidence="2 8" id="KW-0812">Transmembrane</keyword>
<evidence type="ECO:0000313" key="10">
    <source>
        <dbReference type="EMBL" id="CAD9160721.1"/>
    </source>
</evidence>
<dbReference type="InterPro" id="IPR006068">
    <property type="entry name" value="ATPase_P-typ_cation-transptr_C"/>
</dbReference>
<dbReference type="PANTHER" id="PTHR24093">
    <property type="entry name" value="CATION TRANSPORTING ATPASE"/>
    <property type="match status" value="1"/>
</dbReference>
<evidence type="ECO:0000256" key="2">
    <source>
        <dbReference type="ARBA" id="ARBA00022692"/>
    </source>
</evidence>
<dbReference type="Pfam" id="PF13246">
    <property type="entry name" value="Cation_ATPase"/>
    <property type="match status" value="1"/>
</dbReference>
<dbReference type="GO" id="GO:0012505">
    <property type="term" value="C:endomembrane system"/>
    <property type="evidence" value="ECO:0007669"/>
    <property type="project" value="UniProtKB-SubCell"/>
</dbReference>
<dbReference type="AlphaFoldDB" id="A0A7S1RA09"/>
<evidence type="ECO:0000259" key="9">
    <source>
        <dbReference type="Pfam" id="PF00689"/>
    </source>
</evidence>
<proteinExistence type="predicted"/>
<dbReference type="SUPFAM" id="SSF56784">
    <property type="entry name" value="HAD-like"/>
    <property type="match status" value="1"/>
</dbReference>
<evidence type="ECO:0000256" key="6">
    <source>
        <dbReference type="ARBA" id="ARBA00023136"/>
    </source>
</evidence>
<dbReference type="InterPro" id="IPR023299">
    <property type="entry name" value="ATPase_P-typ_cyto_dom_N"/>
</dbReference>
<feature type="transmembrane region" description="Helical" evidence="8">
    <location>
        <begin position="40"/>
        <end position="63"/>
    </location>
</feature>
<evidence type="ECO:0000256" key="3">
    <source>
        <dbReference type="ARBA" id="ARBA00022723"/>
    </source>
</evidence>
<feature type="region of interest" description="Disordered" evidence="7">
    <location>
        <begin position="809"/>
        <end position="831"/>
    </location>
</feature>
<dbReference type="InterPro" id="IPR023298">
    <property type="entry name" value="ATPase_P-typ_TM_dom_sf"/>
</dbReference>
<dbReference type="SUPFAM" id="SSF81665">
    <property type="entry name" value="Calcium ATPase, transmembrane domain M"/>
    <property type="match status" value="1"/>
</dbReference>
<dbReference type="GO" id="GO:0005524">
    <property type="term" value="F:ATP binding"/>
    <property type="evidence" value="ECO:0007669"/>
    <property type="project" value="InterPro"/>
</dbReference>
<dbReference type="SFLD" id="SFLDS00003">
    <property type="entry name" value="Haloacid_Dehalogenase"/>
    <property type="match status" value="1"/>
</dbReference>
<dbReference type="GO" id="GO:0005886">
    <property type="term" value="C:plasma membrane"/>
    <property type="evidence" value="ECO:0007669"/>
    <property type="project" value="TreeGrafter"/>
</dbReference>
<dbReference type="SUPFAM" id="SSF81660">
    <property type="entry name" value="Metal cation-transporting ATPase, ATP-binding domain N"/>
    <property type="match status" value="1"/>
</dbReference>
<dbReference type="InterPro" id="IPR044492">
    <property type="entry name" value="P_typ_ATPase_HD_dom"/>
</dbReference>
<gene>
    <name evidence="10" type="ORF">ACAT0790_LOCUS37486</name>
</gene>
<evidence type="ECO:0000256" key="1">
    <source>
        <dbReference type="ARBA" id="ARBA00004127"/>
    </source>
</evidence>
<evidence type="ECO:0000256" key="8">
    <source>
        <dbReference type="SAM" id="Phobius"/>
    </source>
</evidence>
<evidence type="ECO:0000256" key="5">
    <source>
        <dbReference type="ARBA" id="ARBA00022989"/>
    </source>
</evidence>
<reference evidence="10" key="1">
    <citation type="submission" date="2021-01" db="EMBL/GenBank/DDBJ databases">
        <authorList>
            <person name="Corre E."/>
            <person name="Pelletier E."/>
            <person name="Niang G."/>
            <person name="Scheremetjew M."/>
            <person name="Finn R."/>
            <person name="Kale V."/>
            <person name="Holt S."/>
            <person name="Cochrane G."/>
            <person name="Meng A."/>
            <person name="Brown T."/>
            <person name="Cohen L."/>
        </authorList>
    </citation>
    <scope>NUCLEOTIDE SEQUENCE</scope>
    <source>
        <strain evidence="10">OF101</strain>
    </source>
</reference>
<keyword evidence="4" id="KW-0460">Magnesium</keyword>
<dbReference type="InterPro" id="IPR036412">
    <property type="entry name" value="HAD-like_sf"/>
</dbReference>
<dbReference type="Pfam" id="PF00689">
    <property type="entry name" value="Cation_ATPase_C"/>
    <property type="match status" value="1"/>
</dbReference>
<dbReference type="InterPro" id="IPR018303">
    <property type="entry name" value="ATPase_P-typ_P_site"/>
</dbReference>
<dbReference type="GO" id="GO:0005388">
    <property type="term" value="F:P-type calcium transporter activity"/>
    <property type="evidence" value="ECO:0007669"/>
    <property type="project" value="TreeGrafter"/>
</dbReference>
<evidence type="ECO:0000256" key="4">
    <source>
        <dbReference type="ARBA" id="ARBA00022842"/>
    </source>
</evidence>
<dbReference type="GO" id="GO:0016887">
    <property type="term" value="F:ATP hydrolysis activity"/>
    <property type="evidence" value="ECO:0007669"/>
    <property type="project" value="InterPro"/>
</dbReference>
<organism evidence="10">
    <name type="scientific">Alexandrium catenella</name>
    <name type="common">Red tide dinoflagellate</name>
    <name type="synonym">Gonyaulax catenella</name>
    <dbReference type="NCBI Taxonomy" id="2925"/>
    <lineage>
        <taxon>Eukaryota</taxon>
        <taxon>Sar</taxon>
        <taxon>Alveolata</taxon>
        <taxon>Dinophyceae</taxon>
        <taxon>Gonyaulacales</taxon>
        <taxon>Pyrocystaceae</taxon>
        <taxon>Alexandrium</taxon>
    </lineage>
</organism>
<evidence type="ECO:0000256" key="7">
    <source>
        <dbReference type="SAM" id="MobiDB-lite"/>
    </source>
</evidence>
<dbReference type="PROSITE" id="PS00154">
    <property type="entry name" value="ATPASE_E1_E2"/>
    <property type="match status" value="1"/>
</dbReference>
<dbReference type="InterPro" id="IPR001757">
    <property type="entry name" value="P_typ_ATPase"/>
</dbReference>
<sequence length="899" mass="97870">MLVVAVGENSIAGKIRKAVYAAGEVEPSPLFTKLDRMATLIGYLGMTVAAICFTAKMITDFAVKERASTEGNEILKTIMHHILYAIGILAVAIPEGLPLALTISLAFSSNKLSAHSNLVKTLASCETMGSATTICTDKTGTLTANRMTTRGAYVAGVLFEVQDTAVVGPRVQADPRVSREVKDLVGNLIGVCTMDESGFSVPTGSDKPVFQGNPTECALLKFSDELGVNYNAVRRSTPGRSPETRMDGRSRAFSSARKMMSWAVPKPGGGYRVYAKGASEIILGRVVKALVDGQLQQVPVETQEKARLTSEVIEPFANSAMRTIGLAYKDMDEIPGDELDEVVRNSDGTPAFCCETDLTLVAVVGIEDPLRPEVGPAIQCCYSAGIDVRMVTGDNLATAIAIAKQAKILDVSLHCDSTGKVLPKRAMEGKDFRKFVHDYNAEGEPIFLQEKFDQVWPYLRVLARSSPEDKLTLARGLHNSMLFRDKARCERFKAEEKITIFPDRQVIAMTGDGTNDAPALKAADVGFAMGISGTQIAKDAANIILLDDNFASIVTAAHWGRNVFDSIQKFLQFQLTVNIAILCINLIVSFTELEAPLTVLQMLWLNLIMDSLASLALASEPPEERQLDRPPVNRSDFIITPQMWTNMLGHALYQIVVTCLMIFDRTILPDAVATGPKSRHYTMIFNTFVLMQLFNEWNSRKLHGEFNILSGIHKNKLFLIVSGATFLLQVVMTQFLGVVAANALKIHPEGLTGVQWGVCIAFGAGTWPWQQVINLFAAFVLPHLNRICCAPIAARLCRKRQKIAPDEKVSGPVEAWTESSPAGGTNPAKKGGMILEDRVAADDDPAAKTKGKQAFAQAVRVVIAANEIKKSPEKARNLQVAGSLSLENLAWNKAARRRL</sequence>
<keyword evidence="5 8" id="KW-1133">Transmembrane helix</keyword>
<dbReference type="NCBIfam" id="TIGR01494">
    <property type="entry name" value="ATPase_P-type"/>
    <property type="match status" value="2"/>
</dbReference>